<reference evidence="6" key="2">
    <citation type="submission" date="2021-02" db="EMBL/GenBank/DDBJ databases">
        <title>Aspergillus puulaauensis MK2 genome sequence.</title>
        <authorList>
            <person name="Futagami T."/>
            <person name="Mori K."/>
            <person name="Kadooka C."/>
            <person name="Tanaka T."/>
        </authorList>
    </citation>
    <scope>NUCLEOTIDE SEQUENCE</scope>
    <source>
        <strain evidence="6">MK2</strain>
    </source>
</reference>
<dbReference type="RefSeq" id="XP_041555208.1">
    <property type="nucleotide sequence ID" value="XM_041702421.1"/>
</dbReference>
<sequence>MASDNNIYGYNPSIPAAAIFIVLFGASTGFHGYQLIKARALYFIPFVIGGLFQVLGYIFRAVSHNDTDSVPKYALQTVLILLAPALYAASIYMVLGRLMIHLDAQKLSLVRVSWMTKIFVTGDVVSFLMQCGGGGLMSGDDPDTRKLGETITIIGLIVQIVFFGFFLITSIIFHIRINKNPTLPSREALATWHRGNITARNWVTLLFALYTVSVLILVRSVFRLVEFIDGYGGYLMTHEVFIYVFDAVLMVVVMGVLNYWHPCFVIRGGREKGGLPRDFEGVPLR</sequence>
<reference evidence="6" key="1">
    <citation type="submission" date="2021-01" db="EMBL/GenBank/DDBJ databases">
        <authorList>
            <consortium name="Aspergillus puulaauensis MK2 genome sequencing consortium"/>
            <person name="Kazuki M."/>
            <person name="Futagami T."/>
        </authorList>
    </citation>
    <scope>NUCLEOTIDE SEQUENCE</scope>
    <source>
        <strain evidence="6">MK2</strain>
    </source>
</reference>
<dbReference type="GO" id="GO:0016020">
    <property type="term" value="C:membrane"/>
    <property type="evidence" value="ECO:0007669"/>
    <property type="project" value="UniProtKB-SubCell"/>
</dbReference>
<feature type="transmembrane region" description="Helical" evidence="5">
    <location>
        <begin position="79"/>
        <end position="100"/>
    </location>
</feature>
<feature type="transmembrane region" description="Helical" evidence="5">
    <location>
        <begin position="242"/>
        <end position="260"/>
    </location>
</feature>
<evidence type="ECO:0000256" key="3">
    <source>
        <dbReference type="ARBA" id="ARBA00022989"/>
    </source>
</evidence>
<keyword evidence="4 5" id="KW-0472">Membrane</keyword>
<keyword evidence="2 5" id="KW-0812">Transmembrane</keyword>
<dbReference type="KEGG" id="apuu:APUU_31239S"/>
<evidence type="ECO:0000256" key="2">
    <source>
        <dbReference type="ARBA" id="ARBA00022692"/>
    </source>
</evidence>
<gene>
    <name evidence="6" type="ORF">APUU_31239S</name>
</gene>
<dbReference type="Pfam" id="PF04479">
    <property type="entry name" value="RTA1"/>
    <property type="match status" value="1"/>
</dbReference>
<evidence type="ECO:0000256" key="4">
    <source>
        <dbReference type="ARBA" id="ARBA00023136"/>
    </source>
</evidence>
<proteinExistence type="predicted"/>
<evidence type="ECO:0000256" key="1">
    <source>
        <dbReference type="ARBA" id="ARBA00004141"/>
    </source>
</evidence>
<protein>
    <recommendedName>
        <fullName evidence="8">RTA1 like protein</fullName>
    </recommendedName>
</protein>
<evidence type="ECO:0000313" key="6">
    <source>
        <dbReference type="EMBL" id="BCS23014.1"/>
    </source>
</evidence>
<feature type="transmembrane region" description="Helical" evidence="5">
    <location>
        <begin position="112"/>
        <end position="130"/>
    </location>
</feature>
<dbReference type="PANTHER" id="PTHR31465">
    <property type="entry name" value="PROTEIN RTA1-RELATED"/>
    <property type="match status" value="1"/>
</dbReference>
<comment type="subcellular location">
    <subcellularLocation>
        <location evidence="1">Membrane</location>
        <topology evidence="1">Multi-pass membrane protein</topology>
    </subcellularLocation>
</comment>
<dbReference type="PANTHER" id="PTHR31465:SF35">
    <property type="entry name" value="RTA1 DOMAIN PROTEIN-RELATED"/>
    <property type="match status" value="1"/>
</dbReference>
<feature type="transmembrane region" description="Helical" evidence="5">
    <location>
        <begin position="40"/>
        <end position="59"/>
    </location>
</feature>
<dbReference type="GeneID" id="64973019"/>
<evidence type="ECO:0008006" key="8">
    <source>
        <dbReference type="Google" id="ProtNLM"/>
    </source>
</evidence>
<evidence type="ECO:0000313" key="7">
    <source>
        <dbReference type="Proteomes" id="UP000654913"/>
    </source>
</evidence>
<feature type="transmembrane region" description="Helical" evidence="5">
    <location>
        <begin position="12"/>
        <end position="33"/>
    </location>
</feature>
<keyword evidence="7" id="KW-1185">Reference proteome</keyword>
<feature type="transmembrane region" description="Helical" evidence="5">
    <location>
        <begin position="202"/>
        <end position="222"/>
    </location>
</feature>
<dbReference type="EMBL" id="AP024445">
    <property type="protein sequence ID" value="BCS23014.1"/>
    <property type="molecule type" value="Genomic_DNA"/>
</dbReference>
<accession>A0A7R7XKM8</accession>
<dbReference type="Proteomes" id="UP000654913">
    <property type="component" value="Chromosome 3"/>
</dbReference>
<dbReference type="InterPro" id="IPR007568">
    <property type="entry name" value="RTA1"/>
</dbReference>
<keyword evidence="3 5" id="KW-1133">Transmembrane helix</keyword>
<name>A0A7R7XKM8_9EURO</name>
<evidence type="ECO:0000256" key="5">
    <source>
        <dbReference type="SAM" id="Phobius"/>
    </source>
</evidence>
<organism evidence="6 7">
    <name type="scientific">Aspergillus puulaauensis</name>
    <dbReference type="NCBI Taxonomy" id="1220207"/>
    <lineage>
        <taxon>Eukaryota</taxon>
        <taxon>Fungi</taxon>
        <taxon>Dikarya</taxon>
        <taxon>Ascomycota</taxon>
        <taxon>Pezizomycotina</taxon>
        <taxon>Eurotiomycetes</taxon>
        <taxon>Eurotiomycetidae</taxon>
        <taxon>Eurotiales</taxon>
        <taxon>Aspergillaceae</taxon>
        <taxon>Aspergillus</taxon>
    </lineage>
</organism>
<dbReference type="AlphaFoldDB" id="A0A7R7XKM8"/>
<feature type="transmembrane region" description="Helical" evidence="5">
    <location>
        <begin position="150"/>
        <end position="173"/>
    </location>
</feature>
<dbReference type="OrthoDB" id="3358017at2759"/>